<dbReference type="Proteomes" id="UP000008810">
    <property type="component" value="Chromosome 1"/>
</dbReference>
<name>I1H9B9_BRADI</name>
<dbReference type="EMBL" id="CM000880">
    <property type="protein sequence ID" value="KQK23464.1"/>
    <property type="molecule type" value="Genomic_DNA"/>
</dbReference>
<protein>
    <submittedName>
        <fullName evidence="1 2">Uncharacterized protein</fullName>
    </submittedName>
</protein>
<dbReference type="EnsemblPlants" id="KQK23464">
    <property type="protein sequence ID" value="KQK23464"/>
    <property type="gene ID" value="BRADI_1g73950v3"/>
</dbReference>
<evidence type="ECO:0000313" key="2">
    <source>
        <dbReference type="EnsemblPlants" id="KQK23464"/>
    </source>
</evidence>
<reference evidence="1" key="2">
    <citation type="submission" date="2017-06" db="EMBL/GenBank/DDBJ databases">
        <title>WGS assembly of Brachypodium distachyon.</title>
        <authorList>
            <consortium name="The International Brachypodium Initiative"/>
            <person name="Lucas S."/>
            <person name="Harmon-Smith M."/>
            <person name="Lail K."/>
            <person name="Tice H."/>
            <person name="Grimwood J."/>
            <person name="Bruce D."/>
            <person name="Barry K."/>
            <person name="Shu S."/>
            <person name="Lindquist E."/>
            <person name="Wang M."/>
            <person name="Pitluck S."/>
            <person name="Vogel J.P."/>
            <person name="Garvin D.F."/>
            <person name="Mockler T.C."/>
            <person name="Schmutz J."/>
            <person name="Rokhsar D."/>
            <person name="Bevan M.W."/>
        </authorList>
    </citation>
    <scope>NUCLEOTIDE SEQUENCE</scope>
    <source>
        <strain evidence="1">Bd21</strain>
    </source>
</reference>
<dbReference type="AlphaFoldDB" id="I1H9B9"/>
<dbReference type="Gene3D" id="2.60.120.620">
    <property type="entry name" value="q2cbj1_9rhob like domain"/>
    <property type="match status" value="1"/>
</dbReference>
<accession>I1H9B9</accession>
<dbReference type="OrthoDB" id="420380at2759"/>
<reference evidence="2" key="3">
    <citation type="submission" date="2018-08" db="UniProtKB">
        <authorList>
            <consortium name="EnsemblPlants"/>
        </authorList>
    </citation>
    <scope>IDENTIFICATION</scope>
    <source>
        <strain evidence="2">cv. Bd21</strain>
    </source>
</reference>
<organism evidence="2">
    <name type="scientific">Brachypodium distachyon</name>
    <name type="common">Purple false brome</name>
    <name type="synonym">Trachynia distachya</name>
    <dbReference type="NCBI Taxonomy" id="15368"/>
    <lineage>
        <taxon>Eukaryota</taxon>
        <taxon>Viridiplantae</taxon>
        <taxon>Streptophyta</taxon>
        <taxon>Embryophyta</taxon>
        <taxon>Tracheophyta</taxon>
        <taxon>Spermatophyta</taxon>
        <taxon>Magnoliopsida</taxon>
        <taxon>Liliopsida</taxon>
        <taxon>Poales</taxon>
        <taxon>Poaceae</taxon>
        <taxon>BOP clade</taxon>
        <taxon>Pooideae</taxon>
        <taxon>Stipodae</taxon>
        <taxon>Brachypodieae</taxon>
        <taxon>Brachypodium</taxon>
    </lineage>
</organism>
<keyword evidence="3" id="KW-1185">Reference proteome</keyword>
<dbReference type="Gramene" id="KQK23464">
    <property type="protein sequence ID" value="KQK23464"/>
    <property type="gene ID" value="BRADI_1g73950v3"/>
</dbReference>
<reference evidence="1 2" key="1">
    <citation type="journal article" date="2010" name="Nature">
        <title>Genome sequencing and analysis of the model grass Brachypodium distachyon.</title>
        <authorList>
            <consortium name="International Brachypodium Initiative"/>
        </authorList>
    </citation>
    <scope>NUCLEOTIDE SEQUENCE [LARGE SCALE GENOMIC DNA]</scope>
    <source>
        <strain evidence="1 2">Bd21</strain>
    </source>
</reference>
<dbReference type="HOGENOM" id="CLU_2472161_0_0_1"/>
<evidence type="ECO:0000313" key="3">
    <source>
        <dbReference type="Proteomes" id="UP000008810"/>
    </source>
</evidence>
<dbReference type="InParanoid" id="I1H9B9"/>
<evidence type="ECO:0000313" key="1">
    <source>
        <dbReference type="EMBL" id="KQK23464.1"/>
    </source>
</evidence>
<proteinExistence type="predicted"/>
<sequence>MAALLFQRVLLAVLLVCFAYAVAFFSFSGGGGRFDPSHAVHGVPVQGFLSAAECDHLVALAEGMLQKSTVVDGKSVMSEVRTSIALAI</sequence>
<gene>
    <name evidence="1" type="ORF">BRADI_1g73950v3</name>
</gene>